<dbReference type="EMBL" id="JAOYFB010000039">
    <property type="protein sequence ID" value="KAK4030488.1"/>
    <property type="molecule type" value="Genomic_DNA"/>
</dbReference>
<sequence>MTAAVATETAQAVVVQWEEEKVIQPVGQDYVEELRGGDDCRFYDVNAKDMHLKGRRLRIMYKKKVDLNLVVEAKGWPALRQKKKTMPGWEERRKPNEGGW</sequence>
<accession>A0ABR0AZD6</accession>
<dbReference type="Proteomes" id="UP001234178">
    <property type="component" value="Unassembled WGS sequence"/>
</dbReference>
<comment type="caution">
    <text evidence="1">The sequence shown here is derived from an EMBL/GenBank/DDBJ whole genome shotgun (WGS) entry which is preliminary data.</text>
</comment>
<evidence type="ECO:0000313" key="2">
    <source>
        <dbReference type="Proteomes" id="UP001234178"/>
    </source>
</evidence>
<organism evidence="1 2">
    <name type="scientific">Daphnia magna</name>
    <dbReference type="NCBI Taxonomy" id="35525"/>
    <lineage>
        <taxon>Eukaryota</taxon>
        <taxon>Metazoa</taxon>
        <taxon>Ecdysozoa</taxon>
        <taxon>Arthropoda</taxon>
        <taxon>Crustacea</taxon>
        <taxon>Branchiopoda</taxon>
        <taxon>Diplostraca</taxon>
        <taxon>Cladocera</taxon>
        <taxon>Anomopoda</taxon>
        <taxon>Daphniidae</taxon>
        <taxon>Daphnia</taxon>
    </lineage>
</organism>
<reference evidence="1 2" key="1">
    <citation type="journal article" date="2023" name="Nucleic Acids Res.">
        <title>The hologenome of Daphnia magna reveals possible DNA methylation and microbiome-mediated evolution of the host genome.</title>
        <authorList>
            <person name="Chaturvedi A."/>
            <person name="Li X."/>
            <person name="Dhandapani V."/>
            <person name="Marshall H."/>
            <person name="Kissane S."/>
            <person name="Cuenca-Cambronero M."/>
            <person name="Asole G."/>
            <person name="Calvet F."/>
            <person name="Ruiz-Romero M."/>
            <person name="Marangio P."/>
            <person name="Guigo R."/>
            <person name="Rago D."/>
            <person name="Mirbahai L."/>
            <person name="Eastwood N."/>
            <person name="Colbourne J.K."/>
            <person name="Zhou J."/>
            <person name="Mallon E."/>
            <person name="Orsini L."/>
        </authorList>
    </citation>
    <scope>NUCLEOTIDE SEQUENCE [LARGE SCALE GENOMIC DNA]</scope>
    <source>
        <strain evidence="1">LRV0_1</strain>
    </source>
</reference>
<gene>
    <name evidence="1" type="ORF">OUZ56_023724</name>
</gene>
<dbReference type="PANTHER" id="PTHR45762:SF3">
    <property type="entry name" value="ZINC-FINGER PROTEIN AT 72D, ISOFORM B"/>
    <property type="match status" value="1"/>
</dbReference>
<proteinExistence type="predicted"/>
<protein>
    <submittedName>
        <fullName evidence="1">Uncharacterized protein</fullName>
    </submittedName>
</protein>
<name>A0ABR0AZD6_9CRUS</name>
<keyword evidence="2" id="KW-1185">Reference proteome</keyword>
<dbReference type="PANTHER" id="PTHR45762">
    <property type="entry name" value="ZINC FINGER RNA-BINDING PROTEIN"/>
    <property type="match status" value="1"/>
</dbReference>
<evidence type="ECO:0000313" key="1">
    <source>
        <dbReference type="EMBL" id="KAK4030488.1"/>
    </source>
</evidence>